<dbReference type="InterPro" id="IPR008271">
    <property type="entry name" value="Ser/Thr_kinase_AS"/>
</dbReference>
<protein>
    <recommendedName>
        <fullName evidence="2">Protein kinase domain-containing protein</fullName>
    </recommendedName>
</protein>
<evidence type="ECO:0000313" key="3">
    <source>
        <dbReference type="EMBL" id="KAK8887722.1"/>
    </source>
</evidence>
<feature type="domain" description="Protein kinase" evidence="2">
    <location>
        <begin position="40"/>
        <end position="308"/>
    </location>
</feature>
<feature type="compositionally biased region" description="Low complexity" evidence="1">
    <location>
        <begin position="637"/>
        <end position="707"/>
    </location>
</feature>
<dbReference type="InterPro" id="IPR011009">
    <property type="entry name" value="Kinase-like_dom_sf"/>
</dbReference>
<comment type="caution">
    <text evidence="3">The sequence shown here is derived from an EMBL/GenBank/DDBJ whole genome shotgun (WGS) entry which is preliminary data.</text>
</comment>
<dbReference type="PROSITE" id="PS50011">
    <property type="entry name" value="PROTEIN_KINASE_DOM"/>
    <property type="match status" value="1"/>
</dbReference>
<reference evidence="3 4" key="1">
    <citation type="submission" date="2024-04" db="EMBL/GenBank/DDBJ databases">
        <title>Tritrichomonas musculus Genome.</title>
        <authorList>
            <person name="Alves-Ferreira E."/>
            <person name="Grigg M."/>
            <person name="Lorenzi H."/>
            <person name="Galac M."/>
        </authorList>
    </citation>
    <scope>NUCLEOTIDE SEQUENCE [LARGE SCALE GENOMIC DNA]</scope>
    <source>
        <strain evidence="3 4">EAF2021</strain>
    </source>
</reference>
<feature type="compositionally biased region" description="Low complexity" evidence="1">
    <location>
        <begin position="488"/>
        <end position="596"/>
    </location>
</feature>
<keyword evidence="4" id="KW-1185">Reference proteome</keyword>
<evidence type="ECO:0000259" key="2">
    <source>
        <dbReference type="PROSITE" id="PS50011"/>
    </source>
</evidence>
<dbReference type="InterPro" id="IPR000719">
    <property type="entry name" value="Prot_kinase_dom"/>
</dbReference>
<dbReference type="SMART" id="SM00220">
    <property type="entry name" value="S_TKc"/>
    <property type="match status" value="1"/>
</dbReference>
<dbReference type="Gene3D" id="1.10.510.10">
    <property type="entry name" value="Transferase(Phosphotransferase) domain 1"/>
    <property type="match status" value="1"/>
</dbReference>
<feature type="region of interest" description="Disordered" evidence="1">
    <location>
        <begin position="627"/>
        <end position="731"/>
    </location>
</feature>
<dbReference type="PANTHER" id="PTHR44329">
    <property type="entry name" value="SERINE/THREONINE-PROTEIN KINASE TNNI3K-RELATED"/>
    <property type="match status" value="1"/>
</dbReference>
<dbReference type="PROSITE" id="PS00108">
    <property type="entry name" value="PROTEIN_KINASE_ST"/>
    <property type="match status" value="1"/>
</dbReference>
<accession>A0ABR2K9B2</accession>
<feature type="compositionally biased region" description="Basic and acidic residues" evidence="1">
    <location>
        <begin position="428"/>
        <end position="437"/>
    </location>
</feature>
<feature type="compositionally biased region" description="Polar residues" evidence="1">
    <location>
        <begin position="465"/>
        <end position="475"/>
    </location>
</feature>
<feature type="compositionally biased region" description="Polar residues" evidence="1">
    <location>
        <begin position="438"/>
        <end position="458"/>
    </location>
</feature>
<proteinExistence type="predicted"/>
<feature type="compositionally biased region" description="Acidic residues" evidence="1">
    <location>
        <begin position="721"/>
        <end position="730"/>
    </location>
</feature>
<feature type="region of interest" description="Disordered" evidence="1">
    <location>
        <begin position="745"/>
        <end position="765"/>
    </location>
</feature>
<feature type="compositionally biased region" description="Polar residues" evidence="1">
    <location>
        <begin position="708"/>
        <end position="718"/>
    </location>
</feature>
<organism evidence="3 4">
    <name type="scientific">Tritrichomonas musculus</name>
    <dbReference type="NCBI Taxonomy" id="1915356"/>
    <lineage>
        <taxon>Eukaryota</taxon>
        <taxon>Metamonada</taxon>
        <taxon>Parabasalia</taxon>
        <taxon>Tritrichomonadida</taxon>
        <taxon>Tritrichomonadidae</taxon>
        <taxon>Tritrichomonas</taxon>
    </lineage>
</organism>
<feature type="region of interest" description="Disordered" evidence="1">
    <location>
        <begin position="399"/>
        <end position="596"/>
    </location>
</feature>
<name>A0ABR2K9B2_9EUKA</name>
<dbReference type="EMBL" id="JAPFFF010000006">
    <property type="protein sequence ID" value="KAK8887722.1"/>
    <property type="molecule type" value="Genomic_DNA"/>
</dbReference>
<dbReference type="InterPro" id="IPR051681">
    <property type="entry name" value="Ser/Thr_Kinases-Pseudokinases"/>
</dbReference>
<gene>
    <name evidence="3" type="ORF">M9Y10_038776</name>
</gene>
<evidence type="ECO:0000256" key="1">
    <source>
        <dbReference type="SAM" id="MobiDB-lite"/>
    </source>
</evidence>
<evidence type="ECO:0000313" key="4">
    <source>
        <dbReference type="Proteomes" id="UP001470230"/>
    </source>
</evidence>
<sequence length="765" mass="83054">MKKKSATPNQKQSSLPPLVKVVEKETPSVSSKYLFEIDNYEVVKKLNNGSFGSVNLVKNKSTGEKLAAKTNFVQSKADQDYILREVNILIRVQHPTIIRFRGVSYKDFNGNANLTFLMDYMANGSLADLLGKEVKSLCPSDYSNTKRQIILVGIALGMMTLHNHFVIHRDLKPENILLDKNYHPCIADFGLSKFYDPQDSMKQSMSSVGTVAYMAPEVTESYNFNTKADVYSFGILMYEVITGTRAYDDIIQAKKLTPFSLTSKIAQGLRPKFKCPIKKGLKSVIERCWSSNPQERPTFREIFLKLSLSQNSSIAEFAEDFDNSELSNNNDDTINLDFCLEDVDTDEVLLYVDEIMDANNTSNKGGSDKDKDELIKKQAKTISELKKENEDLKKQLSQLKKKLNSKSSESASQEPKIDKKTTVKLHVKSPDEAELETKTSISTKFTVKQPQEPNNNLSIRKHGSTDISSDPNAKGSTIIKVSASNDVSTSSKVSANSTSNSISASSSQKVSSVTKSSSPNSMSISKESSSTTKASKASTSTSVKSSKSTSNSASLSTESSSTTQASITSMSTSIKSSKSTSIKSSSSKKSTSISKSSSSAAKALALLNSNSDFDSDQDTLISKAVVGSSTSKEVALSSSTAVTSSSSKTSASKKSSSTSVSESSSTAKSSENTSISASQSTVQSESSSITKSVKTFTSVKHSSVSSSQKTRTITTKLSNLDDLDFDDDDDSNIKPILSSYLKLKQEILDSDEDRDSDSDKDSESD</sequence>
<dbReference type="Pfam" id="PF00069">
    <property type="entry name" value="Pkinase"/>
    <property type="match status" value="1"/>
</dbReference>
<dbReference type="SUPFAM" id="SSF56112">
    <property type="entry name" value="Protein kinase-like (PK-like)"/>
    <property type="match status" value="1"/>
</dbReference>
<dbReference type="Proteomes" id="UP001470230">
    <property type="component" value="Unassembled WGS sequence"/>
</dbReference>